<dbReference type="SUPFAM" id="SSF53474">
    <property type="entry name" value="alpha/beta-Hydrolases"/>
    <property type="match status" value="1"/>
</dbReference>
<dbReference type="PANTHER" id="PTHR45856:SF11">
    <property type="entry name" value="FUNGAL LIPASE-LIKE DOMAIN-CONTAINING PROTEIN"/>
    <property type="match status" value="1"/>
</dbReference>
<feature type="domain" description="Fungal lipase-type" evidence="1">
    <location>
        <begin position="86"/>
        <end position="223"/>
    </location>
</feature>
<reference evidence="2" key="1">
    <citation type="submission" date="2022-04" db="EMBL/GenBank/DDBJ databases">
        <authorList>
            <person name="Ren T."/>
        </authorList>
    </citation>
    <scope>NUCLEOTIDE SEQUENCE</scope>
    <source>
        <strain evidence="2">F63249</strain>
    </source>
</reference>
<comment type="caution">
    <text evidence="2">The sequence shown here is derived from an EMBL/GenBank/DDBJ whole genome shotgun (WGS) entry which is preliminary data.</text>
</comment>
<evidence type="ECO:0000313" key="3">
    <source>
        <dbReference type="Proteomes" id="UP001203687"/>
    </source>
</evidence>
<dbReference type="Gene3D" id="3.40.50.1820">
    <property type="entry name" value="alpha/beta hydrolase"/>
    <property type="match status" value="1"/>
</dbReference>
<sequence>MATIDPCKLLCASASAYLIQTSYPSGMYQLDLINPKGLPKPTPLPLITKDVANQYNKIGLVDDPYVIVSDEIEACFVGKTKSEIILSFRGTLPPAWTVDSILDWIQNIFLAVPGQYDYFPGKVHSGFHFALTTLICDIVKVLNILNSDQSLPLYITGHSKGGAMAPLAAVLLSSKKYNIKVTQTITFAGPKPGNATFRDYYNSTFTNDYNYENYLDIVPFLPPGKVTIELLRAFVPESWMTLRQLLKDAEDWNYEPVGNALYVTKDSTIEKPTIINDTERLAAIAEALLFNPGEIGKAHHVSCNYRYMKAICKGTVCGC</sequence>
<organism evidence="2 3">
    <name type="scientific">Psychroserpens algicola</name>
    <dbReference type="NCBI Taxonomy" id="1719034"/>
    <lineage>
        <taxon>Bacteria</taxon>
        <taxon>Pseudomonadati</taxon>
        <taxon>Bacteroidota</taxon>
        <taxon>Flavobacteriia</taxon>
        <taxon>Flavobacteriales</taxon>
        <taxon>Flavobacteriaceae</taxon>
        <taxon>Psychroserpens</taxon>
    </lineage>
</organism>
<dbReference type="RefSeq" id="WP_248413657.1">
    <property type="nucleotide sequence ID" value="NZ_JALPQF010000016.1"/>
</dbReference>
<dbReference type="PANTHER" id="PTHR45856">
    <property type="entry name" value="ALPHA/BETA-HYDROLASES SUPERFAMILY PROTEIN"/>
    <property type="match status" value="1"/>
</dbReference>
<evidence type="ECO:0000313" key="2">
    <source>
        <dbReference type="EMBL" id="MCK8481848.1"/>
    </source>
</evidence>
<keyword evidence="3" id="KW-1185">Reference proteome</keyword>
<accession>A0ABT0HBY0</accession>
<gene>
    <name evidence="2" type="ORF">MUY34_14540</name>
</gene>
<dbReference type="EMBL" id="JALPQF010000016">
    <property type="protein sequence ID" value="MCK8481848.1"/>
    <property type="molecule type" value="Genomic_DNA"/>
</dbReference>
<dbReference type="InterPro" id="IPR029058">
    <property type="entry name" value="AB_hydrolase_fold"/>
</dbReference>
<dbReference type="InterPro" id="IPR051218">
    <property type="entry name" value="Sec_MonoDiacylglyc_Lipase"/>
</dbReference>
<dbReference type="Pfam" id="PF01764">
    <property type="entry name" value="Lipase_3"/>
    <property type="match status" value="1"/>
</dbReference>
<name>A0ABT0HBY0_9FLAO</name>
<protein>
    <submittedName>
        <fullName evidence="2">Lipase family protein</fullName>
    </submittedName>
</protein>
<dbReference type="Proteomes" id="UP001203687">
    <property type="component" value="Unassembled WGS sequence"/>
</dbReference>
<dbReference type="InterPro" id="IPR002921">
    <property type="entry name" value="Fungal_lipase-type"/>
</dbReference>
<dbReference type="CDD" id="cd00519">
    <property type="entry name" value="Lipase_3"/>
    <property type="match status" value="1"/>
</dbReference>
<proteinExistence type="predicted"/>
<evidence type="ECO:0000259" key="1">
    <source>
        <dbReference type="Pfam" id="PF01764"/>
    </source>
</evidence>